<dbReference type="CDD" id="cd00590">
    <property type="entry name" value="RRM_SF"/>
    <property type="match status" value="1"/>
</dbReference>
<dbReference type="SUPFAM" id="SSF54928">
    <property type="entry name" value="RNA-binding domain, RBD"/>
    <property type="match status" value="1"/>
</dbReference>
<dbReference type="SMART" id="SM00360">
    <property type="entry name" value="RRM"/>
    <property type="match status" value="1"/>
</dbReference>
<feature type="region of interest" description="Disordered" evidence="5">
    <location>
        <begin position="1"/>
        <end position="22"/>
    </location>
</feature>
<proteinExistence type="predicted"/>
<dbReference type="Pfam" id="PF00076">
    <property type="entry name" value="RRM_1"/>
    <property type="match status" value="1"/>
</dbReference>
<keyword evidence="8" id="KW-1185">Reference proteome</keyword>
<gene>
    <name evidence="7" type="ORF">PIB30_083088</name>
</gene>
<keyword evidence="4" id="KW-0694">RNA-binding</keyword>
<evidence type="ECO:0000256" key="4">
    <source>
        <dbReference type="PROSITE-ProRule" id="PRU00176"/>
    </source>
</evidence>
<dbReference type="PROSITE" id="PS50102">
    <property type="entry name" value="RRM"/>
    <property type="match status" value="1"/>
</dbReference>
<keyword evidence="2" id="KW-0747">Spliceosome</keyword>
<name>A0ABU6XRR3_9FABA</name>
<accession>A0ABU6XRR3</accession>
<dbReference type="InterPro" id="IPR012677">
    <property type="entry name" value="Nucleotide-bd_a/b_plait_sf"/>
</dbReference>
<dbReference type="Gene3D" id="3.30.70.330">
    <property type="match status" value="1"/>
</dbReference>
<reference evidence="7 8" key="1">
    <citation type="journal article" date="2023" name="Plants (Basel)">
        <title>Bridging the Gap: Combining Genomics and Transcriptomics Approaches to Understand Stylosanthes scabra, an Orphan Legume from the Brazilian Caatinga.</title>
        <authorList>
            <person name="Ferreira-Neto J.R.C."/>
            <person name="da Silva M.D."/>
            <person name="Binneck E."/>
            <person name="de Melo N.F."/>
            <person name="da Silva R.H."/>
            <person name="de Melo A.L.T.M."/>
            <person name="Pandolfi V."/>
            <person name="Bustamante F.O."/>
            <person name="Brasileiro-Vidal A.C."/>
            <person name="Benko-Iseppon A.M."/>
        </authorList>
    </citation>
    <scope>NUCLEOTIDE SEQUENCE [LARGE SCALE GENOMIC DNA]</scope>
    <source>
        <tissue evidence="7">Leaves</tissue>
    </source>
</reference>
<organism evidence="7 8">
    <name type="scientific">Stylosanthes scabra</name>
    <dbReference type="NCBI Taxonomy" id="79078"/>
    <lineage>
        <taxon>Eukaryota</taxon>
        <taxon>Viridiplantae</taxon>
        <taxon>Streptophyta</taxon>
        <taxon>Embryophyta</taxon>
        <taxon>Tracheophyta</taxon>
        <taxon>Spermatophyta</taxon>
        <taxon>Magnoliopsida</taxon>
        <taxon>eudicotyledons</taxon>
        <taxon>Gunneridae</taxon>
        <taxon>Pentapetalae</taxon>
        <taxon>rosids</taxon>
        <taxon>fabids</taxon>
        <taxon>Fabales</taxon>
        <taxon>Fabaceae</taxon>
        <taxon>Papilionoideae</taxon>
        <taxon>50 kb inversion clade</taxon>
        <taxon>dalbergioids sensu lato</taxon>
        <taxon>Dalbergieae</taxon>
        <taxon>Pterocarpus clade</taxon>
        <taxon>Stylosanthes</taxon>
    </lineage>
</organism>
<keyword evidence="3" id="KW-0508">mRNA splicing</keyword>
<feature type="domain" description="RRM" evidence="6">
    <location>
        <begin position="53"/>
        <end position="131"/>
    </location>
</feature>
<evidence type="ECO:0000256" key="2">
    <source>
        <dbReference type="ARBA" id="ARBA00022728"/>
    </source>
</evidence>
<evidence type="ECO:0000256" key="1">
    <source>
        <dbReference type="ARBA" id="ARBA00022664"/>
    </source>
</evidence>
<evidence type="ECO:0000313" key="8">
    <source>
        <dbReference type="Proteomes" id="UP001341840"/>
    </source>
</evidence>
<dbReference type="InterPro" id="IPR050907">
    <property type="entry name" value="SRSF"/>
</dbReference>
<comment type="caution">
    <text evidence="7">The sequence shown here is derived from an EMBL/GenBank/DDBJ whole genome shotgun (WGS) entry which is preliminary data.</text>
</comment>
<dbReference type="EMBL" id="JASCZI010212749">
    <property type="protein sequence ID" value="MED6200226.1"/>
    <property type="molecule type" value="Genomic_DNA"/>
</dbReference>
<dbReference type="Proteomes" id="UP001341840">
    <property type="component" value="Unassembled WGS sequence"/>
</dbReference>
<evidence type="ECO:0000256" key="5">
    <source>
        <dbReference type="SAM" id="MobiDB-lite"/>
    </source>
</evidence>
<feature type="compositionally biased region" description="Polar residues" evidence="5">
    <location>
        <begin position="567"/>
        <end position="586"/>
    </location>
</feature>
<protein>
    <recommendedName>
        <fullName evidence="6">RRM domain-containing protein</fullName>
    </recommendedName>
</protein>
<dbReference type="PANTHER" id="PTHR23147">
    <property type="entry name" value="SERINE/ARGININE RICH SPLICING FACTOR"/>
    <property type="match status" value="1"/>
</dbReference>
<dbReference type="InterPro" id="IPR000504">
    <property type="entry name" value="RRM_dom"/>
</dbReference>
<evidence type="ECO:0000259" key="6">
    <source>
        <dbReference type="PROSITE" id="PS50102"/>
    </source>
</evidence>
<feature type="compositionally biased region" description="Basic residues" evidence="5">
    <location>
        <begin position="547"/>
        <end position="563"/>
    </location>
</feature>
<evidence type="ECO:0000313" key="7">
    <source>
        <dbReference type="EMBL" id="MED6200226.1"/>
    </source>
</evidence>
<dbReference type="InterPro" id="IPR035979">
    <property type="entry name" value="RBD_domain_sf"/>
</dbReference>
<keyword evidence="1" id="KW-0507">mRNA processing</keyword>
<sequence>MRENVESGKHCEGSDLAEGRNKGESMGGCAFGVRMEGNVGRNRFRRYGGTESHTIFVDNLPDGVTKRELYKKFSRNGFVNGIFTSRKPRRNAIDPFAFIRFNEYAGAAGAIKSLNGKPWGKNKLFVSLSRFKRNAESNGGVYNRVSWPKQRPRYVQKWVEVKQNAPEVTKVSGNQAAKKVIEDRKEIDAIWYDEQRQRMQRSLLGVCVKPIEFKKVMNFLLDEWEGPGEIECRDVGPYRCLITFSSPEIRDAAIHSQLLHSVFDEVRHHWDILWSLSRRVWIKVMGLPWERIHEWVNVKVDDKVFEVFVKEFGSEVYSVYSHPVSEEDVSVTMEDSKSDSEVQEIPAVAVEAQTTITDPISNWKNSNWKNVVDPLIDVIINSKLNIMQELMHERVFVGHGIEESAVEVFCRKEIYDEGFSLEAKLGVAEPGRNDVDYVDEESLSNETLYLINDFARVRFENSNAERGLVDVQDHLGDGDDYDGSKGAIYIEELLKQAGQFEQDSCDEDLLIEAAEAKKIWRKGGISFDSCDEDEVIARVSGLKVQRKKRAEVRQRRQQHHRRPPSIQGRSMSTRKLISGTKSKLKN</sequence>
<evidence type="ECO:0000256" key="3">
    <source>
        <dbReference type="ARBA" id="ARBA00023187"/>
    </source>
</evidence>
<feature type="region of interest" description="Disordered" evidence="5">
    <location>
        <begin position="547"/>
        <end position="586"/>
    </location>
</feature>